<dbReference type="InterPro" id="IPR001279">
    <property type="entry name" value="Metallo-B-lactamas"/>
</dbReference>
<dbReference type="EMBL" id="PSWU01000012">
    <property type="protein sequence ID" value="PPI14400.1"/>
    <property type="molecule type" value="Genomic_DNA"/>
</dbReference>
<dbReference type="AlphaFoldDB" id="A0A0C5BT46"/>
<dbReference type="Proteomes" id="UP000237966">
    <property type="component" value="Unassembled WGS sequence"/>
</dbReference>
<dbReference type="Pfam" id="PF13483">
    <property type="entry name" value="Lactamase_B_3"/>
    <property type="match status" value="1"/>
</dbReference>
<dbReference type="KEGG" id="rtc:APU90_09445"/>
<reference evidence="2 4" key="1">
    <citation type="submission" date="2015-04" db="EMBL/GenBank/DDBJ databases">
        <title>Draft genome sequence of Rathayibacter toxicus strain FH-142 (AKA 70134 or CS 32), a Western Australian isolate.</title>
        <authorList>
            <consortium name="Consortium for Microbial Forensics and Genomics (microFORGE)"/>
            <person name="Knight B.M."/>
            <person name="Roberts D.P."/>
            <person name="Lin D."/>
            <person name="Hari K."/>
            <person name="Fletcher J."/>
            <person name="Melcher U."/>
            <person name="Blagden T."/>
            <person name="Luster D.G."/>
            <person name="Sechler A.J."/>
            <person name="Schneider W.L."/>
            <person name="Winegar R.A."/>
        </authorList>
    </citation>
    <scope>NUCLEOTIDE SEQUENCE [LARGE SCALE GENOMIC DNA]</scope>
    <source>
        <strain evidence="2 4">FH142</strain>
    </source>
</reference>
<dbReference type="STRING" id="145458.APU90_09445"/>
<dbReference type="PANTHER" id="PTHR43546">
    <property type="entry name" value="UPF0173 METAL-DEPENDENT HYDROLASE MJ1163-RELATED"/>
    <property type="match status" value="1"/>
</dbReference>
<dbReference type="PANTHER" id="PTHR43546:SF3">
    <property type="entry name" value="UPF0173 METAL-DEPENDENT HYDROLASE MJ1163"/>
    <property type="match status" value="1"/>
</dbReference>
<evidence type="ECO:0000313" key="4">
    <source>
        <dbReference type="Proteomes" id="UP000052979"/>
    </source>
</evidence>
<dbReference type="EMBL" id="LBFI01000057">
    <property type="protein sequence ID" value="KKM44326.1"/>
    <property type="molecule type" value="Genomic_DNA"/>
</dbReference>
<feature type="domain" description="Metallo-beta-lactamase" evidence="1">
    <location>
        <begin position="6"/>
        <end position="174"/>
    </location>
</feature>
<dbReference type="InterPro" id="IPR036866">
    <property type="entry name" value="RibonucZ/Hydroxyglut_hydro"/>
</dbReference>
<dbReference type="PATRIC" id="fig|145458.7.peg.1731"/>
<dbReference type="KEGG" id="rtx:TI83_07635"/>
<dbReference type="Gene3D" id="3.60.15.10">
    <property type="entry name" value="Ribonuclease Z/Hydroxyacylglutathione hydrolase-like"/>
    <property type="match status" value="1"/>
</dbReference>
<sequence length="213" mass="22878">MRLTKLEHATILVDEAGAQLVIDPGSFTRPIPASPDTLAVVITHEHSDHWNPEQLERLRSANPTLRIFGPTGVTTAAHGFDIETVAEGDSISVGPFTLRFFGSRHAIIHRSIPVIDNVGVLVNGRLYYAGDSFTVPQGVQVEVLAAPASAPWMTIAEAMDYVLELAPRHVFATHDAVLSDAGVGIAHELLGRATRESGGDYHPLAPGDTFEMS</sequence>
<dbReference type="eggNOG" id="COG2220">
    <property type="taxonomic scope" value="Bacteria"/>
</dbReference>
<evidence type="ECO:0000259" key="1">
    <source>
        <dbReference type="SMART" id="SM00849"/>
    </source>
</evidence>
<reference evidence="3 5" key="2">
    <citation type="submission" date="2018-02" db="EMBL/GenBank/DDBJ databases">
        <title>Bacteriophage NCPPB3778 and a type I-E CRISPR drive the evolution of the US Biological Select Agent, Rathayibacter toxicus.</title>
        <authorList>
            <person name="Davis E.W.II."/>
            <person name="Tabima J.F."/>
            <person name="Weisberg A.J."/>
            <person name="Lopes L.D."/>
            <person name="Wiseman M.S."/>
            <person name="Wiseman M.S."/>
            <person name="Pupko T."/>
            <person name="Belcher M.S."/>
            <person name="Sechler A.J."/>
            <person name="Tancos M.A."/>
            <person name="Schroeder B.K."/>
            <person name="Murray T.D."/>
            <person name="Luster D.G."/>
            <person name="Schneider W.L."/>
            <person name="Rogers E."/>
            <person name="Andreote F.D."/>
            <person name="Grunwald N.J."/>
            <person name="Putnam M.L."/>
            <person name="Chang J.H."/>
        </authorList>
    </citation>
    <scope>NUCLEOTIDE SEQUENCE [LARGE SCALE GENOMIC DNA]</scope>
    <source>
        <strain evidence="3 5">FH99</strain>
    </source>
</reference>
<dbReference type="InterPro" id="IPR050114">
    <property type="entry name" value="UPF0173_UPF0282_UlaG_hydrolase"/>
</dbReference>
<evidence type="ECO:0000313" key="5">
    <source>
        <dbReference type="Proteomes" id="UP000237966"/>
    </source>
</evidence>
<organism evidence="2 4">
    <name type="scientific">Rathayibacter toxicus</name>
    <dbReference type="NCBI Taxonomy" id="145458"/>
    <lineage>
        <taxon>Bacteria</taxon>
        <taxon>Bacillati</taxon>
        <taxon>Actinomycetota</taxon>
        <taxon>Actinomycetes</taxon>
        <taxon>Micrococcales</taxon>
        <taxon>Microbacteriaceae</taxon>
        <taxon>Rathayibacter</taxon>
    </lineage>
</organism>
<dbReference type="RefSeq" id="WP_027691557.1">
    <property type="nucleotide sequence ID" value="NZ_CP010848.1"/>
</dbReference>
<dbReference type="GO" id="GO:0016787">
    <property type="term" value="F:hydrolase activity"/>
    <property type="evidence" value="ECO:0007669"/>
    <property type="project" value="UniProtKB-KW"/>
</dbReference>
<evidence type="ECO:0000313" key="3">
    <source>
        <dbReference type="EMBL" id="PPI14400.1"/>
    </source>
</evidence>
<comment type="caution">
    <text evidence="2">The sequence shown here is derived from an EMBL/GenBank/DDBJ whole genome shotgun (WGS) entry which is preliminary data.</text>
</comment>
<keyword evidence="3" id="KW-0378">Hydrolase</keyword>
<protein>
    <submittedName>
        <fullName evidence="2">Beta-lactamase</fullName>
    </submittedName>
    <submittedName>
        <fullName evidence="3">MBL fold metallo-hydrolase</fullName>
    </submittedName>
</protein>
<dbReference type="SUPFAM" id="SSF56281">
    <property type="entry name" value="Metallo-hydrolase/oxidoreductase"/>
    <property type="match status" value="1"/>
</dbReference>
<proteinExistence type="predicted"/>
<accession>A0A0C5BT46</accession>
<dbReference type="SMART" id="SM00849">
    <property type="entry name" value="Lactamase_B"/>
    <property type="match status" value="1"/>
</dbReference>
<name>A0A0C5BT46_9MICO</name>
<evidence type="ECO:0000313" key="2">
    <source>
        <dbReference type="EMBL" id="KKM44326.1"/>
    </source>
</evidence>
<keyword evidence="4" id="KW-1185">Reference proteome</keyword>
<dbReference type="Proteomes" id="UP000052979">
    <property type="component" value="Unassembled WGS sequence"/>
</dbReference>
<dbReference type="OrthoDB" id="3190691at2"/>
<gene>
    <name evidence="3" type="ORF">C5C51_07455</name>
    <name evidence="2" type="ORF">VT73_10590</name>
</gene>
<dbReference type="GeneID" id="93666831"/>